<name>A0A284S3A7_ARMOS</name>
<reference evidence="2" key="1">
    <citation type="journal article" date="2017" name="Nat. Ecol. Evol.">
        <title>Genome expansion and lineage-specific genetic innovations in the forest pathogenic fungi Armillaria.</title>
        <authorList>
            <person name="Sipos G."/>
            <person name="Prasanna A.N."/>
            <person name="Walter M.C."/>
            <person name="O'Connor E."/>
            <person name="Balint B."/>
            <person name="Krizsan K."/>
            <person name="Kiss B."/>
            <person name="Hess J."/>
            <person name="Varga T."/>
            <person name="Slot J."/>
            <person name="Riley R."/>
            <person name="Boka B."/>
            <person name="Rigling D."/>
            <person name="Barry K."/>
            <person name="Lee J."/>
            <person name="Mihaltcheva S."/>
            <person name="LaButti K."/>
            <person name="Lipzen A."/>
            <person name="Waldron R."/>
            <person name="Moloney N.M."/>
            <person name="Sperisen C."/>
            <person name="Kredics L."/>
            <person name="Vagvoelgyi C."/>
            <person name="Patrignani A."/>
            <person name="Fitzpatrick D."/>
            <person name="Nagy I."/>
            <person name="Doyle S."/>
            <person name="Anderson J.B."/>
            <person name="Grigoriev I.V."/>
            <person name="Gueldener U."/>
            <person name="Muensterkoetter M."/>
            <person name="Nagy L.G."/>
        </authorList>
    </citation>
    <scope>NUCLEOTIDE SEQUENCE [LARGE SCALE GENOMIC DNA]</scope>
    <source>
        <strain evidence="2">C18/9</strain>
    </source>
</reference>
<dbReference type="AlphaFoldDB" id="A0A284S3A7"/>
<gene>
    <name evidence="1" type="ORF">ARMOST_18996</name>
</gene>
<organism evidence="1 2">
    <name type="scientific">Armillaria ostoyae</name>
    <name type="common">Armillaria root rot fungus</name>
    <dbReference type="NCBI Taxonomy" id="47428"/>
    <lineage>
        <taxon>Eukaryota</taxon>
        <taxon>Fungi</taxon>
        <taxon>Dikarya</taxon>
        <taxon>Basidiomycota</taxon>
        <taxon>Agaricomycotina</taxon>
        <taxon>Agaricomycetes</taxon>
        <taxon>Agaricomycetidae</taxon>
        <taxon>Agaricales</taxon>
        <taxon>Marasmiineae</taxon>
        <taxon>Physalacriaceae</taxon>
        <taxon>Armillaria</taxon>
    </lineage>
</organism>
<protein>
    <submittedName>
        <fullName evidence="1">Uncharacterized protein</fullName>
    </submittedName>
</protein>
<keyword evidence="2" id="KW-1185">Reference proteome</keyword>
<proteinExistence type="predicted"/>
<dbReference type="EMBL" id="FUEG01000029">
    <property type="protein sequence ID" value="SJL15498.1"/>
    <property type="molecule type" value="Genomic_DNA"/>
</dbReference>
<dbReference type="Proteomes" id="UP000219338">
    <property type="component" value="Unassembled WGS sequence"/>
</dbReference>
<evidence type="ECO:0000313" key="2">
    <source>
        <dbReference type="Proteomes" id="UP000219338"/>
    </source>
</evidence>
<evidence type="ECO:0000313" key="1">
    <source>
        <dbReference type="EMBL" id="SJL15498.1"/>
    </source>
</evidence>
<accession>A0A284S3A7</accession>
<sequence length="125" mass="13580">MADGDLPLASAVSSIAAEIGETHDPGWASLLVVVDKKIREYETTKALDSAHFGIKFSILANDAAMSPRFIHEQYSHIFNFCRHNTDISRTAVQSVRIQPSGFLFSAVDWSSAGALPTALHYSKSA</sequence>
<dbReference type="OrthoDB" id="10669917at2759"/>